<reference evidence="1 2" key="1">
    <citation type="journal article" date="2014" name="BMC Genomics">
        <title>Genomic comparison of sporeforming bacilli isolated from milk.</title>
        <authorList>
            <person name="Moreno Switt A.I."/>
            <person name="Andrus A.D."/>
            <person name="Ranieri M.L."/>
            <person name="Orsi R.H."/>
            <person name="Ivy R."/>
            <person name="den Bakker H.C."/>
            <person name="Martin N.H."/>
            <person name="Wiedmann M."/>
            <person name="Boor K.J."/>
        </authorList>
    </citation>
    <scope>NUCLEOTIDE SEQUENCE [LARGE SCALE GENOMIC DNA]</scope>
    <source>
        <strain evidence="1 2">FSL R5-213</strain>
    </source>
</reference>
<accession>W4ELB7</accession>
<evidence type="ECO:0000313" key="1">
    <source>
        <dbReference type="EMBL" id="ETT80596.1"/>
    </source>
</evidence>
<proteinExistence type="predicted"/>
<dbReference type="AlphaFoldDB" id="W4ELB7"/>
<protein>
    <submittedName>
        <fullName evidence="1">Uncharacterized protein</fullName>
    </submittedName>
</protein>
<name>W4ELB7_9BACL</name>
<organism evidence="1 2">
    <name type="scientific">Viridibacillus arenosi FSL R5-213</name>
    <dbReference type="NCBI Taxonomy" id="1227360"/>
    <lineage>
        <taxon>Bacteria</taxon>
        <taxon>Bacillati</taxon>
        <taxon>Bacillota</taxon>
        <taxon>Bacilli</taxon>
        <taxon>Bacillales</taxon>
        <taxon>Caryophanaceae</taxon>
        <taxon>Viridibacillus</taxon>
    </lineage>
</organism>
<evidence type="ECO:0000313" key="2">
    <source>
        <dbReference type="Proteomes" id="UP000019062"/>
    </source>
</evidence>
<dbReference type="eggNOG" id="ENOG5033AG1">
    <property type="taxonomic scope" value="Bacteria"/>
</dbReference>
<sequence length="189" mass="22556">MQLDLMKLFDGYVRNYHTFNLTVHHGKHSFTMTEIEHFSRLGSMLGYFPFTEDTCNGKNRPMDLTWWDNDDGEYWHDFVLHLERENYFKKDEETLEKLFCEREYTPSNIIGIMNVRNQKRIEELLTQAKSMCKVANALLIFKTNSSGKSQKYFDEVYAYLLNKHNIVESNTDYVSDISGTLYMYYKNEK</sequence>
<gene>
    <name evidence="1" type="ORF">C176_21501</name>
</gene>
<comment type="caution">
    <text evidence="1">The sequence shown here is derived from an EMBL/GenBank/DDBJ whole genome shotgun (WGS) entry which is preliminary data.</text>
</comment>
<dbReference type="Proteomes" id="UP000019062">
    <property type="component" value="Unassembled WGS sequence"/>
</dbReference>
<dbReference type="EMBL" id="ASQA01000045">
    <property type="protein sequence ID" value="ETT80596.1"/>
    <property type="molecule type" value="Genomic_DNA"/>
</dbReference>
<keyword evidence="2" id="KW-1185">Reference proteome</keyword>
<dbReference type="RefSeq" id="WP_051448892.1">
    <property type="nucleotide sequence ID" value="NZ_ASQA01000045.1"/>
</dbReference>